<organism evidence="1 2">
    <name type="scientific">Cerrena zonata</name>
    <dbReference type="NCBI Taxonomy" id="2478898"/>
    <lineage>
        <taxon>Eukaryota</taxon>
        <taxon>Fungi</taxon>
        <taxon>Dikarya</taxon>
        <taxon>Basidiomycota</taxon>
        <taxon>Agaricomycotina</taxon>
        <taxon>Agaricomycetes</taxon>
        <taxon>Polyporales</taxon>
        <taxon>Cerrenaceae</taxon>
        <taxon>Cerrena</taxon>
    </lineage>
</organism>
<gene>
    <name evidence="1" type="ORF">QCA50_015802</name>
</gene>
<evidence type="ECO:0000313" key="1">
    <source>
        <dbReference type="EMBL" id="KAK7681187.1"/>
    </source>
</evidence>
<protein>
    <submittedName>
        <fullName evidence="1">Uncharacterized protein</fullName>
    </submittedName>
</protein>
<dbReference type="Proteomes" id="UP001385951">
    <property type="component" value="Unassembled WGS sequence"/>
</dbReference>
<evidence type="ECO:0000313" key="2">
    <source>
        <dbReference type="Proteomes" id="UP001385951"/>
    </source>
</evidence>
<proteinExistence type="predicted"/>
<dbReference type="EMBL" id="JASBNA010000043">
    <property type="protein sequence ID" value="KAK7681187.1"/>
    <property type="molecule type" value="Genomic_DNA"/>
</dbReference>
<accession>A0AAW0FLY6</accession>
<name>A0AAW0FLY6_9APHY</name>
<dbReference type="AlphaFoldDB" id="A0AAW0FLY6"/>
<reference evidence="1 2" key="1">
    <citation type="submission" date="2022-09" db="EMBL/GenBank/DDBJ databases">
        <authorList>
            <person name="Palmer J.M."/>
        </authorList>
    </citation>
    <scope>NUCLEOTIDE SEQUENCE [LARGE SCALE GENOMIC DNA]</scope>
    <source>
        <strain evidence="1 2">DSM 7382</strain>
    </source>
</reference>
<sequence>MEDKLQAFKDKNEDYKPDWSDFAQTIEQINSDRWEDDGDKIYDFDRYNNQGFEGYSKKKRNLGESIFSEPEFFIPLSEVKHVLLTPLESPRKKNYSQVVYGIDKEK</sequence>
<comment type="caution">
    <text evidence="1">The sequence shown here is derived from an EMBL/GenBank/DDBJ whole genome shotgun (WGS) entry which is preliminary data.</text>
</comment>
<keyword evidence="2" id="KW-1185">Reference proteome</keyword>